<keyword evidence="1" id="KW-0175">Coiled coil</keyword>
<keyword evidence="2" id="KW-0812">Transmembrane</keyword>
<keyword evidence="2" id="KW-1133">Transmembrane helix</keyword>
<dbReference type="Pfam" id="PF10805">
    <property type="entry name" value="DUF2730"/>
    <property type="match status" value="1"/>
</dbReference>
<dbReference type="AlphaFoldDB" id="A0A1C2DEJ7"/>
<evidence type="ECO:0008006" key="5">
    <source>
        <dbReference type="Google" id="ProtNLM"/>
    </source>
</evidence>
<sequence>MTPEVLAPWISLTLSVIALLSIVYGWFTSGEKAVAADLTAHKEAVSKGVKEVGETVSDLERRVQALEGELRHLPDREQAHRMEIALEKLNGRIDNLATKLDPVSAIADRWQELILEQAKK</sequence>
<dbReference type="STRING" id="1566387.QV13_26835"/>
<feature type="transmembrane region" description="Helical" evidence="2">
    <location>
        <begin position="6"/>
        <end position="27"/>
    </location>
</feature>
<name>A0A1C2DEJ7_9HYPH</name>
<keyword evidence="4" id="KW-1185">Reference proteome</keyword>
<dbReference type="RefSeq" id="WP_024923227.1">
    <property type="nucleotide sequence ID" value="NZ_MDEO01000036.1"/>
</dbReference>
<protein>
    <recommendedName>
        <fullName evidence="5">Clp protease</fullName>
    </recommendedName>
</protein>
<dbReference type="Proteomes" id="UP000094412">
    <property type="component" value="Unassembled WGS sequence"/>
</dbReference>
<evidence type="ECO:0000256" key="2">
    <source>
        <dbReference type="SAM" id="Phobius"/>
    </source>
</evidence>
<keyword evidence="2" id="KW-0472">Membrane</keyword>
<comment type="caution">
    <text evidence="3">The sequence shown here is derived from an EMBL/GenBank/DDBJ whole genome shotgun (WGS) entry which is preliminary data.</text>
</comment>
<dbReference type="InterPro" id="IPR020269">
    <property type="entry name" value="Phage_Mu_Releasin"/>
</dbReference>
<reference evidence="3 4" key="1">
    <citation type="submission" date="2016-08" db="EMBL/GenBank/DDBJ databases">
        <title>Whole genome sequence of Mesorhizobium sp. strain UASWS1009 isolated from industrial sewage.</title>
        <authorList>
            <person name="Crovadore J."/>
            <person name="Calmin G."/>
            <person name="Chablais R."/>
            <person name="Cochard B."/>
            <person name="Lefort F."/>
        </authorList>
    </citation>
    <scope>NUCLEOTIDE SEQUENCE [LARGE SCALE GENOMIC DNA]</scope>
    <source>
        <strain evidence="3 4">UASWS1009</strain>
    </source>
</reference>
<organism evidence="3 4">
    <name type="scientific">Mesorhizobium hungaricum</name>
    <dbReference type="NCBI Taxonomy" id="1566387"/>
    <lineage>
        <taxon>Bacteria</taxon>
        <taxon>Pseudomonadati</taxon>
        <taxon>Pseudomonadota</taxon>
        <taxon>Alphaproteobacteria</taxon>
        <taxon>Hyphomicrobiales</taxon>
        <taxon>Phyllobacteriaceae</taxon>
        <taxon>Mesorhizobium</taxon>
    </lineage>
</organism>
<evidence type="ECO:0000313" key="3">
    <source>
        <dbReference type="EMBL" id="OCX13147.1"/>
    </source>
</evidence>
<evidence type="ECO:0000256" key="1">
    <source>
        <dbReference type="SAM" id="Coils"/>
    </source>
</evidence>
<accession>A0A1C2DEJ7</accession>
<evidence type="ECO:0000313" key="4">
    <source>
        <dbReference type="Proteomes" id="UP000094412"/>
    </source>
</evidence>
<proteinExistence type="predicted"/>
<dbReference type="EMBL" id="MDEO01000036">
    <property type="protein sequence ID" value="OCX13147.1"/>
    <property type="molecule type" value="Genomic_DNA"/>
</dbReference>
<gene>
    <name evidence="3" type="ORF">QV13_26835</name>
</gene>
<feature type="coiled-coil region" evidence="1">
    <location>
        <begin position="49"/>
        <end position="99"/>
    </location>
</feature>